<sequence>MAVIRFEPELIHVRQGNVVQYEGEPIVTGADPTYRSEMWFDVDEILKVINSSTESIEAYFSMVVRVEGRFVFGVLYDPPDPQNILSYYPTQVSHDAESTGVHEIPFNSFWTRETLGERASLREAIDQGVVGFNVYSGIHYPESEAIDVAIEIEGDWDNQTPSITYPIGGVMRNINEPIELLWVHNSPLLQTEYHIRYREKGTSDWMTVSGSSGSKTYRIPANSLNIGEYEWQVRTISEYGFESSWSSMGVFGVGDLTPDPVIIEPGDVVPVSDLKVVWESENQEEYQIELVSPNGVVWTSGWSNSDTEDSVDGILQNGIPYTIQLRVRAVDNLWSAWVSHSFTVDYTEPAKPEFTFVNDNEKSTITVYIDNPTPTGTDPDVISQNLYRRTGNTDWIKIADSLNANDYFVDYTPASDTVYEYYVNIRGDNETNADSDVFNALVKVKRAILSIANELNKSIRLERVRTRSGGNNYNATTRIFAGRRLPVTEFGESVEGTLDIECLVNQDEFDLLLNLIERNETMLYRDGRGRKKYVTISNISINDEFINRYSVELPLSEVDYNEAIV</sequence>
<dbReference type="SUPFAM" id="SSF49265">
    <property type="entry name" value="Fibronectin type III"/>
    <property type="match status" value="1"/>
</dbReference>
<name>A0ABS4IKT8_9BACI</name>
<keyword evidence="2" id="KW-1185">Reference proteome</keyword>
<evidence type="ECO:0000313" key="1">
    <source>
        <dbReference type="EMBL" id="MBP1971575.1"/>
    </source>
</evidence>
<organism evidence="1 2">
    <name type="scientific">Virgibacillus natechei</name>
    <dbReference type="NCBI Taxonomy" id="1216297"/>
    <lineage>
        <taxon>Bacteria</taxon>
        <taxon>Bacillati</taxon>
        <taxon>Bacillota</taxon>
        <taxon>Bacilli</taxon>
        <taxon>Bacillales</taxon>
        <taxon>Bacillaceae</taxon>
        <taxon>Virgibacillus</taxon>
    </lineage>
</organism>
<evidence type="ECO:0008006" key="3">
    <source>
        <dbReference type="Google" id="ProtNLM"/>
    </source>
</evidence>
<dbReference type="EMBL" id="JAGGKX010000029">
    <property type="protein sequence ID" value="MBP1971575.1"/>
    <property type="molecule type" value="Genomic_DNA"/>
</dbReference>
<dbReference type="Gene3D" id="2.60.40.10">
    <property type="entry name" value="Immunoglobulins"/>
    <property type="match status" value="1"/>
</dbReference>
<proteinExistence type="predicted"/>
<dbReference type="RefSeq" id="WP_209464603.1">
    <property type="nucleotide sequence ID" value="NZ_CP110224.1"/>
</dbReference>
<comment type="caution">
    <text evidence="1">The sequence shown here is derived from an EMBL/GenBank/DDBJ whole genome shotgun (WGS) entry which is preliminary data.</text>
</comment>
<accession>A0ABS4IKT8</accession>
<protein>
    <recommendedName>
        <fullName evidence="3">Fibronectin type-III domain-containing protein</fullName>
    </recommendedName>
</protein>
<evidence type="ECO:0000313" key="2">
    <source>
        <dbReference type="Proteomes" id="UP001519345"/>
    </source>
</evidence>
<dbReference type="InterPro" id="IPR013783">
    <property type="entry name" value="Ig-like_fold"/>
</dbReference>
<gene>
    <name evidence="1" type="ORF">J2Z83_003726</name>
</gene>
<dbReference type="InterPro" id="IPR036116">
    <property type="entry name" value="FN3_sf"/>
</dbReference>
<dbReference type="Proteomes" id="UP001519345">
    <property type="component" value="Unassembled WGS sequence"/>
</dbReference>
<reference evidence="1 2" key="1">
    <citation type="submission" date="2021-03" db="EMBL/GenBank/DDBJ databases">
        <title>Genomic Encyclopedia of Type Strains, Phase IV (KMG-IV): sequencing the most valuable type-strain genomes for metagenomic binning, comparative biology and taxonomic classification.</title>
        <authorList>
            <person name="Goeker M."/>
        </authorList>
    </citation>
    <scope>NUCLEOTIDE SEQUENCE [LARGE SCALE GENOMIC DNA]</scope>
    <source>
        <strain evidence="1 2">DSM 25609</strain>
    </source>
</reference>